<dbReference type="OrthoDB" id="3626727at2"/>
<reference evidence="1" key="1">
    <citation type="submission" date="2019-09" db="EMBL/GenBank/DDBJ databases">
        <authorList>
            <person name="Teo W.F.A."/>
            <person name="Duangmal K."/>
        </authorList>
    </citation>
    <scope>NUCLEOTIDE SEQUENCE [LARGE SCALE GENOMIC DNA]</scope>
    <source>
        <strain evidence="1">K81G1</strain>
    </source>
</reference>
<evidence type="ECO:0000313" key="1">
    <source>
        <dbReference type="EMBL" id="KAA9159343.1"/>
    </source>
</evidence>
<gene>
    <name evidence="1" type="ORF">FPZ12_020805</name>
</gene>
<protein>
    <submittedName>
        <fullName evidence="1">Uncharacterized protein</fullName>
    </submittedName>
</protein>
<dbReference type="AlphaFoldDB" id="A0A5N0V0T4"/>
<name>A0A5N0V0T4_9PSEU</name>
<dbReference type="Proteomes" id="UP000319769">
    <property type="component" value="Unassembled WGS sequence"/>
</dbReference>
<comment type="caution">
    <text evidence="1">The sequence shown here is derived from an EMBL/GenBank/DDBJ whole genome shotgun (WGS) entry which is preliminary data.</text>
</comment>
<proteinExistence type="predicted"/>
<accession>A0A5N0V0T4</accession>
<organism evidence="1 2">
    <name type="scientific">Amycolatopsis acidicola</name>
    <dbReference type="NCBI Taxonomy" id="2596893"/>
    <lineage>
        <taxon>Bacteria</taxon>
        <taxon>Bacillati</taxon>
        <taxon>Actinomycetota</taxon>
        <taxon>Actinomycetes</taxon>
        <taxon>Pseudonocardiales</taxon>
        <taxon>Pseudonocardiaceae</taxon>
        <taxon>Amycolatopsis</taxon>
    </lineage>
</organism>
<dbReference type="EMBL" id="VMNW02000030">
    <property type="protein sequence ID" value="KAA9159343.1"/>
    <property type="molecule type" value="Genomic_DNA"/>
</dbReference>
<evidence type="ECO:0000313" key="2">
    <source>
        <dbReference type="Proteomes" id="UP000319769"/>
    </source>
</evidence>
<sequence length="113" mass="12424">MDETSPHIHVDHKVLESGPEIRNLVASTFGRTPDEPSVVTTGCGIQVPYAMTSPRPESVTCLACREHAHTEYLRYADEIERLGRGPMPGVNVTGAQLGEAVARLRDLARRFAR</sequence>
<dbReference type="RefSeq" id="WP_144747562.1">
    <property type="nucleotide sequence ID" value="NZ_VMNW02000030.1"/>
</dbReference>
<keyword evidence="2" id="KW-1185">Reference proteome</keyword>